<evidence type="ECO:0000313" key="4">
    <source>
        <dbReference type="EMBL" id="MBB5144780.1"/>
    </source>
</evidence>
<dbReference type="InterPro" id="IPR015421">
    <property type="entry name" value="PyrdxlP-dep_Trfase_major"/>
</dbReference>
<protein>
    <submittedName>
        <fullName evidence="4">dTDP-4-amino-4,6-dideoxygalactose transaminase</fullName>
    </submittedName>
</protein>
<dbReference type="RefSeq" id="WP_183722466.1">
    <property type="nucleotide sequence ID" value="NZ_JACHGO010000012.1"/>
</dbReference>
<dbReference type="Gene3D" id="3.90.1150.10">
    <property type="entry name" value="Aspartate Aminotransferase, domain 1"/>
    <property type="match status" value="1"/>
</dbReference>
<dbReference type="PANTHER" id="PTHR30244">
    <property type="entry name" value="TRANSAMINASE"/>
    <property type="match status" value="1"/>
</dbReference>
<dbReference type="EMBL" id="JACHGO010000012">
    <property type="protein sequence ID" value="MBB5144780.1"/>
    <property type="molecule type" value="Genomic_DNA"/>
</dbReference>
<feature type="modified residue" description="N6-(pyridoxal phosphate)lysine" evidence="2">
    <location>
        <position position="205"/>
    </location>
</feature>
<name>A0A7W8C6P6_9BACT</name>
<dbReference type="GO" id="GO:0000271">
    <property type="term" value="P:polysaccharide biosynthetic process"/>
    <property type="evidence" value="ECO:0007669"/>
    <property type="project" value="TreeGrafter"/>
</dbReference>
<dbReference type="Pfam" id="PF01041">
    <property type="entry name" value="DegT_DnrJ_EryC1"/>
    <property type="match status" value="1"/>
</dbReference>
<accession>A0A7W8C6P6</accession>
<evidence type="ECO:0000256" key="3">
    <source>
        <dbReference type="RuleBase" id="RU004508"/>
    </source>
</evidence>
<dbReference type="GO" id="GO:0030170">
    <property type="term" value="F:pyridoxal phosphate binding"/>
    <property type="evidence" value="ECO:0007669"/>
    <property type="project" value="TreeGrafter"/>
</dbReference>
<dbReference type="PANTHER" id="PTHR30244:SF42">
    <property type="entry name" value="UDP-2-ACETAMIDO-2-DEOXY-3-OXO-D-GLUCURONATE AMINOTRANSFERASE"/>
    <property type="match status" value="1"/>
</dbReference>
<dbReference type="CDD" id="cd00616">
    <property type="entry name" value="AHBA_syn"/>
    <property type="match status" value="1"/>
</dbReference>
<keyword evidence="5" id="KW-1185">Reference proteome</keyword>
<dbReference type="Proteomes" id="UP000539075">
    <property type="component" value="Unassembled WGS sequence"/>
</dbReference>
<evidence type="ECO:0000256" key="2">
    <source>
        <dbReference type="PIRSR" id="PIRSR000390-2"/>
    </source>
</evidence>
<comment type="caution">
    <text evidence="4">The sequence shown here is derived from an EMBL/GenBank/DDBJ whole genome shotgun (WGS) entry which is preliminary data.</text>
</comment>
<dbReference type="InterPro" id="IPR015422">
    <property type="entry name" value="PyrdxlP-dep_Trfase_small"/>
</dbReference>
<sequence>MQFIDLTAQQARIRQNIDLRIKAVLDHGKYIMGPEIKELEDLLCSFTGAKHCITCASGTDALLMPLMAWGIKEGDAVFMPPFTFFATAEEPSLLGATPVFVDIDPITFNMRPDLLEKAIEAIQKSDPSIYPVPEAALKRPLTPRAVIPVDIFGQAADYESIMPIARAHGLMVLEDAAQAFGGSRHGKKTCALGCHASATSFFPAKPLGCYGDGGAVFTDDDDLAELLRSIRIHGKGQDKYDNVRLGLNGRLDTLQAAILLAKMKIFPDEIAARQQVAAWYSKYLQGIPGLTAPCVEEGNVSAWAQYCIMLPEGRRDAVAAHLKQQSVPTNIYYPKPQHCLAVFADLGYTPQSMPAALYASRNILALPFHPYMDEASVWQVADAVAKALS</sequence>
<proteinExistence type="inferred from homology"/>
<dbReference type="GO" id="GO:0008483">
    <property type="term" value="F:transaminase activity"/>
    <property type="evidence" value="ECO:0007669"/>
    <property type="project" value="TreeGrafter"/>
</dbReference>
<evidence type="ECO:0000313" key="5">
    <source>
        <dbReference type="Proteomes" id="UP000539075"/>
    </source>
</evidence>
<dbReference type="AlphaFoldDB" id="A0A7W8C6P6"/>
<dbReference type="InterPro" id="IPR015424">
    <property type="entry name" value="PyrdxlP-dep_Trfase"/>
</dbReference>
<reference evidence="4 5" key="1">
    <citation type="submission" date="2020-08" db="EMBL/GenBank/DDBJ databases">
        <title>Genomic Encyclopedia of Type Strains, Phase IV (KMG-IV): sequencing the most valuable type-strain genomes for metagenomic binning, comparative biology and taxonomic classification.</title>
        <authorList>
            <person name="Goeker M."/>
        </authorList>
    </citation>
    <scope>NUCLEOTIDE SEQUENCE [LARGE SCALE GENOMIC DNA]</scope>
    <source>
        <strain evidence="4 5">DSM 11275</strain>
    </source>
</reference>
<keyword evidence="2 3" id="KW-0663">Pyridoxal phosphate</keyword>
<dbReference type="SUPFAM" id="SSF53383">
    <property type="entry name" value="PLP-dependent transferases"/>
    <property type="match status" value="1"/>
</dbReference>
<feature type="active site" description="Proton acceptor" evidence="1">
    <location>
        <position position="205"/>
    </location>
</feature>
<dbReference type="InterPro" id="IPR000653">
    <property type="entry name" value="DegT/StrS_aminotransferase"/>
</dbReference>
<organism evidence="4 5">
    <name type="scientific">Desulfovibrio intestinalis</name>
    <dbReference type="NCBI Taxonomy" id="58621"/>
    <lineage>
        <taxon>Bacteria</taxon>
        <taxon>Pseudomonadati</taxon>
        <taxon>Thermodesulfobacteriota</taxon>
        <taxon>Desulfovibrionia</taxon>
        <taxon>Desulfovibrionales</taxon>
        <taxon>Desulfovibrionaceae</taxon>
        <taxon>Desulfovibrio</taxon>
    </lineage>
</organism>
<evidence type="ECO:0000256" key="1">
    <source>
        <dbReference type="PIRSR" id="PIRSR000390-1"/>
    </source>
</evidence>
<dbReference type="Gene3D" id="3.40.640.10">
    <property type="entry name" value="Type I PLP-dependent aspartate aminotransferase-like (Major domain)"/>
    <property type="match status" value="1"/>
</dbReference>
<gene>
    <name evidence="4" type="ORF">HNQ38_002900</name>
</gene>
<dbReference type="PIRSF" id="PIRSF000390">
    <property type="entry name" value="PLP_StrS"/>
    <property type="match status" value="1"/>
</dbReference>
<comment type="similarity">
    <text evidence="3">Belongs to the DegT/DnrJ/EryC1 family.</text>
</comment>